<accession>A0AAN9PTH8</accession>
<evidence type="ECO:0000313" key="1">
    <source>
        <dbReference type="EMBL" id="KAK7311600.1"/>
    </source>
</evidence>
<reference evidence="1 2" key="1">
    <citation type="submission" date="2024-01" db="EMBL/GenBank/DDBJ databases">
        <title>The genomes of 5 underutilized Papilionoideae crops provide insights into root nodulation and disease resistance.</title>
        <authorList>
            <person name="Yuan L."/>
        </authorList>
    </citation>
    <scope>NUCLEOTIDE SEQUENCE [LARGE SCALE GENOMIC DNA]</scope>
    <source>
        <strain evidence="1">LY-2023</strain>
        <tissue evidence="1">Leaf</tissue>
    </source>
</reference>
<keyword evidence="2" id="KW-1185">Reference proteome</keyword>
<dbReference type="Proteomes" id="UP001359559">
    <property type="component" value="Unassembled WGS sequence"/>
</dbReference>
<dbReference type="EMBL" id="JAYKXN010000002">
    <property type="protein sequence ID" value="KAK7311600.1"/>
    <property type="molecule type" value="Genomic_DNA"/>
</dbReference>
<comment type="caution">
    <text evidence="1">The sequence shown here is derived from an EMBL/GenBank/DDBJ whole genome shotgun (WGS) entry which is preliminary data.</text>
</comment>
<gene>
    <name evidence="1" type="ORF">RJT34_09851</name>
</gene>
<protein>
    <submittedName>
        <fullName evidence="1">Uncharacterized protein</fullName>
    </submittedName>
</protein>
<proteinExistence type="predicted"/>
<name>A0AAN9PTH8_CLITE</name>
<evidence type="ECO:0000313" key="2">
    <source>
        <dbReference type="Proteomes" id="UP001359559"/>
    </source>
</evidence>
<organism evidence="1 2">
    <name type="scientific">Clitoria ternatea</name>
    <name type="common">Butterfly pea</name>
    <dbReference type="NCBI Taxonomy" id="43366"/>
    <lineage>
        <taxon>Eukaryota</taxon>
        <taxon>Viridiplantae</taxon>
        <taxon>Streptophyta</taxon>
        <taxon>Embryophyta</taxon>
        <taxon>Tracheophyta</taxon>
        <taxon>Spermatophyta</taxon>
        <taxon>Magnoliopsida</taxon>
        <taxon>eudicotyledons</taxon>
        <taxon>Gunneridae</taxon>
        <taxon>Pentapetalae</taxon>
        <taxon>rosids</taxon>
        <taxon>fabids</taxon>
        <taxon>Fabales</taxon>
        <taxon>Fabaceae</taxon>
        <taxon>Papilionoideae</taxon>
        <taxon>50 kb inversion clade</taxon>
        <taxon>NPAAA clade</taxon>
        <taxon>indigoferoid/millettioid clade</taxon>
        <taxon>Phaseoleae</taxon>
        <taxon>Clitoria</taxon>
    </lineage>
</organism>
<sequence length="97" mass="10647">MGSLDLAFSSSSLPSSTFPCSSQHARSLLFSRLGFLLPSLVLSSLLPRHDVVLLFSRFLVPSVLTYKVVCEGEALVQDLYPIVAMQWAFVCLLTLVI</sequence>
<dbReference type="AlphaFoldDB" id="A0AAN9PTH8"/>